<gene>
    <name evidence="4" type="ORF">CAPTEDRAFT_214721</name>
</gene>
<evidence type="ECO:0000313" key="4">
    <source>
        <dbReference type="EMBL" id="ELU04337.1"/>
    </source>
</evidence>
<dbReference type="HOGENOM" id="CLU_481664_0_0_1"/>
<organism evidence="4">
    <name type="scientific">Capitella teleta</name>
    <name type="common">Polychaete worm</name>
    <dbReference type="NCBI Taxonomy" id="283909"/>
    <lineage>
        <taxon>Eukaryota</taxon>
        <taxon>Metazoa</taxon>
        <taxon>Spiralia</taxon>
        <taxon>Lophotrochozoa</taxon>
        <taxon>Annelida</taxon>
        <taxon>Polychaeta</taxon>
        <taxon>Sedentaria</taxon>
        <taxon>Scolecida</taxon>
        <taxon>Capitellidae</taxon>
        <taxon>Capitella</taxon>
    </lineage>
</organism>
<feature type="compositionally biased region" description="Basic residues" evidence="2">
    <location>
        <begin position="555"/>
        <end position="566"/>
    </location>
</feature>
<evidence type="ECO:0000313" key="5">
    <source>
        <dbReference type="EnsemblMetazoa" id="CapteP214721"/>
    </source>
</evidence>
<protein>
    <recommendedName>
        <fullName evidence="3">Helicase Helix-turn-helix domain-containing protein</fullName>
    </recommendedName>
</protein>
<feature type="coiled-coil region" evidence="1">
    <location>
        <begin position="351"/>
        <end position="380"/>
    </location>
</feature>
<feature type="domain" description="Helicase Helix-turn-helix" evidence="3">
    <location>
        <begin position="388"/>
        <end position="482"/>
    </location>
</feature>
<evidence type="ECO:0000259" key="3">
    <source>
        <dbReference type="Pfam" id="PF14493"/>
    </source>
</evidence>
<name>R7UM34_CAPTE</name>
<feature type="region of interest" description="Disordered" evidence="2">
    <location>
        <begin position="508"/>
        <end position="566"/>
    </location>
</feature>
<feature type="compositionally biased region" description="Low complexity" evidence="2">
    <location>
        <begin position="515"/>
        <end position="531"/>
    </location>
</feature>
<dbReference type="Pfam" id="PF14493">
    <property type="entry name" value="HTH_40"/>
    <property type="match status" value="1"/>
</dbReference>
<keyword evidence="1" id="KW-0175">Coiled coil</keyword>
<dbReference type="PANTHER" id="PTHR37162:SF11">
    <property type="match status" value="1"/>
</dbReference>
<reference evidence="6" key="1">
    <citation type="submission" date="2012-12" db="EMBL/GenBank/DDBJ databases">
        <authorList>
            <person name="Hellsten U."/>
            <person name="Grimwood J."/>
            <person name="Chapman J.A."/>
            <person name="Shapiro H."/>
            <person name="Aerts A."/>
            <person name="Otillar R.P."/>
            <person name="Terry A.Y."/>
            <person name="Boore J.L."/>
            <person name="Simakov O."/>
            <person name="Marletaz F."/>
            <person name="Cho S.-J."/>
            <person name="Edsinger-Gonzales E."/>
            <person name="Havlak P."/>
            <person name="Kuo D.-H."/>
            <person name="Larsson T."/>
            <person name="Lv J."/>
            <person name="Arendt D."/>
            <person name="Savage R."/>
            <person name="Osoegawa K."/>
            <person name="de Jong P."/>
            <person name="Lindberg D.R."/>
            <person name="Seaver E.C."/>
            <person name="Weisblat D.A."/>
            <person name="Putnam N.H."/>
            <person name="Grigoriev I.V."/>
            <person name="Rokhsar D.S."/>
        </authorList>
    </citation>
    <scope>NUCLEOTIDE SEQUENCE</scope>
    <source>
        <strain evidence="6">I ESC-2004</strain>
    </source>
</reference>
<keyword evidence="6" id="KW-1185">Reference proteome</keyword>
<evidence type="ECO:0000256" key="1">
    <source>
        <dbReference type="SAM" id="Coils"/>
    </source>
</evidence>
<reference evidence="5" key="3">
    <citation type="submission" date="2015-06" db="UniProtKB">
        <authorList>
            <consortium name="EnsemblMetazoa"/>
        </authorList>
    </citation>
    <scope>IDENTIFICATION</scope>
</reference>
<dbReference type="Proteomes" id="UP000014760">
    <property type="component" value="Unassembled WGS sequence"/>
</dbReference>
<dbReference type="OrthoDB" id="6101485at2759"/>
<dbReference type="PANTHER" id="PTHR37162">
    <property type="entry name" value="HAT FAMILY DIMERISATION DOMAINCONTAINING PROTEIN-RELATED"/>
    <property type="match status" value="1"/>
</dbReference>
<dbReference type="EMBL" id="AMQN01024048">
    <property type="status" value="NOT_ANNOTATED_CDS"/>
    <property type="molecule type" value="Genomic_DNA"/>
</dbReference>
<dbReference type="EMBL" id="KB302422">
    <property type="protein sequence ID" value="ELU04337.1"/>
    <property type="molecule type" value="Genomic_DNA"/>
</dbReference>
<dbReference type="STRING" id="283909.R7UM34"/>
<dbReference type="AlphaFoldDB" id="R7UM34"/>
<sequence>MSIAEQAQKANDVSKAEILWALQAMNTHQSNSSQSAISTVFAAMFPDSAIAQKFSVGETKMRYLVKHGLAPYFKDLLLGYVKNVPWVLMFDESLNKATQQKQLDVMVRFWDPKKNLVVSRYWTSVFMGHATAADLMSAITSSVKQLPLCAVLQLSMDGPYVNWSLYENFELHMKDNHNIKLLNTGSCGLHQLHGAFMLAVKATDWRVADLLQALYTLMKNTPARREDYTDVTGSKVFPQKYCKHRWLDNGPALQRAIDVMGDMALYFFDKLQYAKLFDLIKQVLTLSHGQAAVERGFSVNKECLQDNMDPTSVTARRVVLDHIRSVGGVLRVDIDSGMKASCRMAYSRYKLELESKKGESEESKKRKLEEEKELDNQQKSLFMKMSETARMSYSLYEEENKAVESVASIRGLKTSTIFNHLSEAIKIGLPLDIDRLGISARIIDLITNVIRQPPINSDISRLTPIKDQLPDHVQFHHIKVVIAILQRRYGSPEGASVIPLGSADKSASVTMATTSRSSNNKSQKSSQGSQREASAKRKLPAWMVNSQSSPSSGPKKVKKKGSLFSK</sequence>
<accession>R7UM34</accession>
<reference evidence="4 6" key="2">
    <citation type="journal article" date="2013" name="Nature">
        <title>Insights into bilaterian evolution from three spiralian genomes.</title>
        <authorList>
            <person name="Simakov O."/>
            <person name="Marletaz F."/>
            <person name="Cho S.J."/>
            <person name="Edsinger-Gonzales E."/>
            <person name="Havlak P."/>
            <person name="Hellsten U."/>
            <person name="Kuo D.H."/>
            <person name="Larsson T."/>
            <person name="Lv J."/>
            <person name="Arendt D."/>
            <person name="Savage R."/>
            <person name="Osoegawa K."/>
            <person name="de Jong P."/>
            <person name="Grimwood J."/>
            <person name="Chapman J.A."/>
            <person name="Shapiro H."/>
            <person name="Aerts A."/>
            <person name="Otillar R.P."/>
            <person name="Terry A.Y."/>
            <person name="Boore J.L."/>
            <person name="Grigoriev I.V."/>
            <person name="Lindberg D.R."/>
            <person name="Seaver E.C."/>
            <person name="Weisblat D.A."/>
            <person name="Putnam N.H."/>
            <person name="Rokhsar D.S."/>
        </authorList>
    </citation>
    <scope>NUCLEOTIDE SEQUENCE</scope>
    <source>
        <strain evidence="4 6">I ESC-2004</strain>
    </source>
</reference>
<dbReference type="EMBL" id="AMQN01024047">
    <property type="status" value="NOT_ANNOTATED_CDS"/>
    <property type="molecule type" value="Genomic_DNA"/>
</dbReference>
<evidence type="ECO:0000256" key="2">
    <source>
        <dbReference type="SAM" id="MobiDB-lite"/>
    </source>
</evidence>
<dbReference type="InterPro" id="IPR029491">
    <property type="entry name" value="Helicase_HTH"/>
</dbReference>
<dbReference type="EnsemblMetazoa" id="CapteT214721">
    <property type="protein sequence ID" value="CapteP214721"/>
    <property type="gene ID" value="CapteG214721"/>
</dbReference>
<proteinExistence type="predicted"/>
<evidence type="ECO:0000313" key="6">
    <source>
        <dbReference type="Proteomes" id="UP000014760"/>
    </source>
</evidence>